<evidence type="ECO:0000313" key="8">
    <source>
        <dbReference type="Proteomes" id="UP000603728"/>
    </source>
</evidence>
<evidence type="ECO:0000313" key="7">
    <source>
        <dbReference type="EMBL" id="MBL0738032.1"/>
    </source>
</evidence>
<dbReference type="InterPro" id="IPR026444">
    <property type="entry name" value="Secre_tail"/>
</dbReference>
<dbReference type="NCBIfam" id="TIGR01451">
    <property type="entry name" value="B_ant_repeat"/>
    <property type="match status" value="1"/>
</dbReference>
<evidence type="ECO:0000259" key="5">
    <source>
        <dbReference type="Pfam" id="PF18962"/>
    </source>
</evidence>
<keyword evidence="3" id="KW-0677">Repeat</keyword>
<dbReference type="Pfam" id="PF12799">
    <property type="entry name" value="LRR_4"/>
    <property type="match status" value="1"/>
</dbReference>
<organism evidence="7 8">
    <name type="scientific">Flavobacterium tagetis</name>
    <dbReference type="NCBI Taxonomy" id="2801336"/>
    <lineage>
        <taxon>Bacteria</taxon>
        <taxon>Pseudomonadati</taxon>
        <taxon>Bacteroidota</taxon>
        <taxon>Flavobacteriia</taxon>
        <taxon>Flavobacteriales</taxon>
        <taxon>Flavobacteriaceae</taxon>
        <taxon>Flavobacterium</taxon>
    </lineage>
</organism>
<dbReference type="PROSITE" id="PS51450">
    <property type="entry name" value="LRR"/>
    <property type="match status" value="1"/>
</dbReference>
<dbReference type="SUPFAM" id="SSF52058">
    <property type="entry name" value="L domain-like"/>
    <property type="match status" value="1"/>
</dbReference>
<evidence type="ECO:0000256" key="1">
    <source>
        <dbReference type="ARBA" id="ARBA00022614"/>
    </source>
</evidence>
<comment type="caution">
    <text evidence="7">The sequence shown here is derived from an EMBL/GenBank/DDBJ whole genome shotgun (WGS) entry which is preliminary data.</text>
</comment>
<keyword evidence="2 4" id="KW-0732">Signal</keyword>
<proteinExistence type="predicted"/>
<feature type="domain" description="DUF7619" evidence="6">
    <location>
        <begin position="653"/>
        <end position="784"/>
    </location>
</feature>
<dbReference type="InterPro" id="IPR025875">
    <property type="entry name" value="Leu-rich_rpt_4"/>
</dbReference>
<evidence type="ECO:0000256" key="4">
    <source>
        <dbReference type="SAM" id="SignalP"/>
    </source>
</evidence>
<dbReference type="InterPro" id="IPR052574">
    <property type="entry name" value="CDIRP"/>
</dbReference>
<accession>A0ABS1KFQ8</accession>
<dbReference type="Gene3D" id="3.80.10.10">
    <property type="entry name" value="Ribonuclease Inhibitor"/>
    <property type="match status" value="2"/>
</dbReference>
<gene>
    <name evidence="7" type="ORF">JI750_14100</name>
</gene>
<dbReference type="InterPro" id="IPR055353">
    <property type="entry name" value="DUF7619"/>
</dbReference>
<dbReference type="SMART" id="SM00369">
    <property type="entry name" value="LRR_TYP"/>
    <property type="match status" value="5"/>
</dbReference>
<evidence type="ECO:0000256" key="3">
    <source>
        <dbReference type="ARBA" id="ARBA00022737"/>
    </source>
</evidence>
<evidence type="ECO:0000259" key="6">
    <source>
        <dbReference type="Pfam" id="PF24595"/>
    </source>
</evidence>
<evidence type="ECO:0000256" key="2">
    <source>
        <dbReference type="ARBA" id="ARBA00022729"/>
    </source>
</evidence>
<dbReference type="NCBIfam" id="TIGR04183">
    <property type="entry name" value="Por_Secre_tail"/>
    <property type="match status" value="1"/>
</dbReference>
<dbReference type="Proteomes" id="UP000603728">
    <property type="component" value="Unassembled WGS sequence"/>
</dbReference>
<dbReference type="RefSeq" id="WP_202003021.1">
    <property type="nucleotide sequence ID" value="NZ_JAERSF010000002.1"/>
</dbReference>
<dbReference type="InterPro" id="IPR047589">
    <property type="entry name" value="DUF11_rpt"/>
</dbReference>
<dbReference type="PANTHER" id="PTHR47566">
    <property type="match status" value="1"/>
</dbReference>
<name>A0ABS1KFQ8_9FLAO</name>
<dbReference type="Pfam" id="PF18962">
    <property type="entry name" value="Por_Secre_tail"/>
    <property type="match status" value="1"/>
</dbReference>
<sequence length="874" mass="97045">MKKLYFLILFLFFSNIFNAQNVNIPDLRFKNMLLRTPGIINNTAIIRDLDGNIIKIDANNDGEIQESEALQISYIDVHGDGANGFIMSLEGISKFTNLKTLICSKHKISSLNLATLRKLETLICNNNNLTSLNISSQTELTTLNCSYNYINLLDLSSSIKLTDVNCGTNSSLYNLNLRGLVNLKTLDCGETKLTSLDVNGLTGLTSVICSESALTALDVSNLVNLEQLDCSYNKLATIKFGVLPKLKKLYCFANQITSFESTGLDNLESLSLNYNKIASLDLSNLLKLEFLGVAGNQLTVLKLNNLSKLVSIQAENNILPAIDIIDCPNLEVLVLYGNKLISLDVNQFKKLTSLSISENSDLINLSLKNGSPDKKLYLDISKCPNLKYICTDDFKLKTTQDLVNQLGYINCNVNSYCSFVPGGDFYTINGVSRYDENTNGCGLDDVLFPNLRLAVSGNIVGEVISNDFGSYSISLAEGNYTVTPKLEKPDYYTVNPAELNITFSKDLTSPLTQELCITANGMHPDLEIVLIPIEAARPGFTAKYKLVYSNKGTMTQSGLIKLIFDDRILEYSSSNPVFTVKSVDNMEWSFTNLKPFERREIIFSLVTNKPTDVPSVNNGDVLKFIASINSQNNDDIPEDNTFTLYQTVLGSLDPNDKICLEGSVITPDLIGKYVHYMIRFENTGTYAAQNIVVKDMIDLSKFDISTLIPTSSSHSFVTKISEGNKVEFIFENINLPFDDAINDGYIAFKIKTNPTLKVGDSFTNDANIYFDYNFPILTNKATSTFKSTLATQDFDFSRYLSLYPNPANQFLNISQNLNIEILSFEIYDVLGQIVLAVPNAKTASNIDISKLRVGNYFIRVKSDKGSSSMKFIKN</sequence>
<dbReference type="InterPro" id="IPR003591">
    <property type="entry name" value="Leu-rich_rpt_typical-subtyp"/>
</dbReference>
<dbReference type="Pfam" id="PF24595">
    <property type="entry name" value="DUF7619"/>
    <property type="match status" value="1"/>
</dbReference>
<keyword evidence="8" id="KW-1185">Reference proteome</keyword>
<protein>
    <submittedName>
        <fullName evidence="7">T9SS type A sorting domain-containing protein</fullName>
    </submittedName>
</protein>
<dbReference type="EMBL" id="JAERSF010000002">
    <property type="protein sequence ID" value="MBL0738032.1"/>
    <property type="molecule type" value="Genomic_DNA"/>
</dbReference>
<dbReference type="PANTHER" id="PTHR47566:SF1">
    <property type="entry name" value="PROTEIN NUD1"/>
    <property type="match status" value="1"/>
</dbReference>
<keyword evidence="1" id="KW-0433">Leucine-rich repeat</keyword>
<feature type="signal peptide" evidence="4">
    <location>
        <begin position="1"/>
        <end position="19"/>
    </location>
</feature>
<dbReference type="InterPro" id="IPR032675">
    <property type="entry name" value="LRR_dom_sf"/>
</dbReference>
<feature type="domain" description="Secretion system C-terminal sorting" evidence="5">
    <location>
        <begin position="802"/>
        <end position="872"/>
    </location>
</feature>
<reference evidence="7 8" key="1">
    <citation type="submission" date="2021-01" db="EMBL/GenBank/DDBJ databases">
        <title>Genome seq and assembly of Flavobacterium sp. GN10.</title>
        <authorList>
            <person name="Chhetri G."/>
        </authorList>
    </citation>
    <scope>NUCLEOTIDE SEQUENCE [LARGE SCALE GENOMIC DNA]</scope>
    <source>
        <strain evidence="7 8">GN10</strain>
    </source>
</reference>
<feature type="chain" id="PRO_5046266328" evidence="4">
    <location>
        <begin position="20"/>
        <end position="874"/>
    </location>
</feature>
<dbReference type="InterPro" id="IPR001611">
    <property type="entry name" value="Leu-rich_rpt"/>
</dbReference>